<organism evidence="1">
    <name type="scientific">hydrothermal vent metagenome</name>
    <dbReference type="NCBI Taxonomy" id="652676"/>
    <lineage>
        <taxon>unclassified sequences</taxon>
        <taxon>metagenomes</taxon>
        <taxon>ecological metagenomes</taxon>
    </lineage>
</organism>
<evidence type="ECO:0000313" key="1">
    <source>
        <dbReference type="EMBL" id="VAX03504.1"/>
    </source>
</evidence>
<dbReference type="EMBL" id="UOFW01000050">
    <property type="protein sequence ID" value="VAX03504.1"/>
    <property type="molecule type" value="Genomic_DNA"/>
</dbReference>
<protein>
    <recommendedName>
        <fullName evidence="2">PAS domain-containing protein</fullName>
    </recommendedName>
</protein>
<proteinExistence type="predicted"/>
<sequence>MSTSADAVQSQLMAVNQSHDIPVPLLRDLYEYWQGKKGNRKMPSRPDICPTEIIDLLPKILLIDVEYEPQRFRFRLVGTDVVRVMGQDATGKYLDELSSNSAIHDRLLWLVRQKTTYYVTSQLDWLNRSFQKYHVLGLPLGDEAGNVNMIMYGIDQF</sequence>
<reference evidence="1" key="1">
    <citation type="submission" date="2018-06" db="EMBL/GenBank/DDBJ databases">
        <authorList>
            <person name="Zhirakovskaya E."/>
        </authorList>
    </citation>
    <scope>NUCLEOTIDE SEQUENCE</scope>
</reference>
<dbReference type="Pfam" id="PF07310">
    <property type="entry name" value="PAS_5"/>
    <property type="match status" value="1"/>
</dbReference>
<gene>
    <name evidence="1" type="ORF">MNBD_ALPHA03-1070</name>
</gene>
<dbReference type="InterPro" id="IPR009922">
    <property type="entry name" value="DUF1457"/>
</dbReference>
<name>A0A3B1AUL2_9ZZZZ</name>
<dbReference type="AlphaFoldDB" id="A0A3B1AUL2"/>
<evidence type="ECO:0008006" key="2">
    <source>
        <dbReference type="Google" id="ProtNLM"/>
    </source>
</evidence>
<accession>A0A3B1AUL2</accession>